<comment type="caution">
    <text evidence="11">The sequence shown here is derived from an EMBL/GenBank/DDBJ whole genome shotgun (WGS) entry which is preliminary data.</text>
</comment>
<dbReference type="SFLD" id="SFLDF00288">
    <property type="entry name" value="HemN-like__clustered_with_nucl"/>
    <property type="match status" value="1"/>
</dbReference>
<dbReference type="GO" id="GO:0004109">
    <property type="term" value="F:coproporphyrinogen oxidase activity"/>
    <property type="evidence" value="ECO:0007669"/>
    <property type="project" value="InterPro"/>
</dbReference>
<evidence type="ECO:0000256" key="9">
    <source>
        <dbReference type="RuleBase" id="RU364116"/>
    </source>
</evidence>
<evidence type="ECO:0000256" key="4">
    <source>
        <dbReference type="ARBA" id="ARBA00022691"/>
    </source>
</evidence>
<dbReference type="InterPro" id="IPR013785">
    <property type="entry name" value="Aldolase_TIM"/>
</dbReference>
<comment type="similarity">
    <text evidence="1">Belongs to the anaerobic coproporphyrinogen-III oxidase family. HemW subfamily.</text>
</comment>
<dbReference type="Gene3D" id="3.20.20.70">
    <property type="entry name" value="Aldolase class I"/>
    <property type="match status" value="1"/>
</dbReference>
<evidence type="ECO:0000256" key="8">
    <source>
        <dbReference type="ARBA" id="ARBA00023186"/>
    </source>
</evidence>
<dbReference type="Pfam" id="PF04055">
    <property type="entry name" value="Radical_SAM"/>
    <property type="match status" value="1"/>
</dbReference>
<dbReference type="PANTHER" id="PTHR13932:SF5">
    <property type="entry name" value="RADICAL S-ADENOSYL METHIONINE DOMAIN-CONTAINING PROTEIN 1, MITOCHONDRIAL"/>
    <property type="match status" value="1"/>
</dbReference>
<dbReference type="Proteomes" id="UP000449710">
    <property type="component" value="Unassembled WGS sequence"/>
</dbReference>
<protein>
    <recommendedName>
        <fullName evidence="2 9">Heme chaperone HemW</fullName>
    </recommendedName>
</protein>
<dbReference type="SUPFAM" id="SSF102114">
    <property type="entry name" value="Radical SAM enzymes"/>
    <property type="match status" value="1"/>
</dbReference>
<dbReference type="InterPro" id="IPR034505">
    <property type="entry name" value="Coproporphyrinogen-III_oxidase"/>
</dbReference>
<evidence type="ECO:0000256" key="7">
    <source>
        <dbReference type="ARBA" id="ARBA00023014"/>
    </source>
</evidence>
<dbReference type="SFLD" id="SFLDS00029">
    <property type="entry name" value="Radical_SAM"/>
    <property type="match status" value="1"/>
</dbReference>
<evidence type="ECO:0000313" key="12">
    <source>
        <dbReference type="Proteomes" id="UP000449710"/>
    </source>
</evidence>
<dbReference type="GO" id="GO:0051539">
    <property type="term" value="F:4 iron, 4 sulfur cluster binding"/>
    <property type="evidence" value="ECO:0007669"/>
    <property type="project" value="UniProtKB-UniRule"/>
</dbReference>
<dbReference type="InterPro" id="IPR010723">
    <property type="entry name" value="HemN_C"/>
</dbReference>
<keyword evidence="7 9" id="KW-0411">Iron-sulfur</keyword>
<evidence type="ECO:0000256" key="3">
    <source>
        <dbReference type="ARBA" id="ARBA00022617"/>
    </source>
</evidence>
<keyword evidence="3 9" id="KW-0349">Heme</keyword>
<gene>
    <name evidence="11" type="primary">hemW</name>
    <name evidence="11" type="ORF">ISALK_05395</name>
</gene>
<dbReference type="InterPro" id="IPR004559">
    <property type="entry name" value="HemW-like"/>
</dbReference>
<dbReference type="AlphaFoldDB" id="A0AA44BD26"/>
<comment type="subcellular location">
    <subcellularLocation>
        <location evidence="9">Cytoplasm</location>
    </subcellularLocation>
</comment>
<dbReference type="PROSITE" id="PS51918">
    <property type="entry name" value="RADICAL_SAM"/>
    <property type="match status" value="1"/>
</dbReference>
<comment type="function">
    <text evidence="9">Probably acts as a heme chaperone, transferring heme to an unknown acceptor. Binds one molecule of heme per monomer, possibly covalently. Binds 1 [4Fe-4S] cluster. The cluster is coordinated with 3 cysteines and an exchangeable S-adenosyl-L-methionine.</text>
</comment>
<dbReference type="SMART" id="SM00729">
    <property type="entry name" value="Elp3"/>
    <property type="match status" value="1"/>
</dbReference>
<reference evidence="11 12" key="1">
    <citation type="submission" date="2019-04" db="EMBL/GenBank/DDBJ databases">
        <title>Isachenkonia alkalipeptolytica gen. nov. sp. nov. a new anaerobic, alkiliphilic organothrophic bacterium capable to reduce synthesized ferrihydrite isolated from a soda lake.</title>
        <authorList>
            <person name="Toshchakov S.V."/>
            <person name="Zavarzina D.G."/>
            <person name="Zhilina T.N."/>
            <person name="Kostrikina N.A."/>
            <person name="Kublanov I.V."/>
        </authorList>
    </citation>
    <scope>NUCLEOTIDE SEQUENCE [LARGE SCALE GENOMIC DNA]</scope>
    <source>
        <strain evidence="11 12">Z-1701</strain>
    </source>
</reference>
<accession>A0AA44BD26</accession>
<evidence type="ECO:0000256" key="1">
    <source>
        <dbReference type="ARBA" id="ARBA00006100"/>
    </source>
</evidence>
<dbReference type="SFLD" id="SFLDG01065">
    <property type="entry name" value="anaerobic_coproporphyrinogen-I"/>
    <property type="match status" value="1"/>
</dbReference>
<dbReference type="InterPro" id="IPR006638">
    <property type="entry name" value="Elp3/MiaA/NifB-like_rSAM"/>
</dbReference>
<evidence type="ECO:0000259" key="10">
    <source>
        <dbReference type="PROSITE" id="PS51918"/>
    </source>
</evidence>
<dbReference type="InterPro" id="IPR007197">
    <property type="entry name" value="rSAM"/>
</dbReference>
<evidence type="ECO:0000313" key="11">
    <source>
        <dbReference type="EMBL" id="NBG87929.1"/>
    </source>
</evidence>
<name>A0AA44BD26_9CLOT</name>
<dbReference type="GO" id="GO:0005737">
    <property type="term" value="C:cytoplasm"/>
    <property type="evidence" value="ECO:0007669"/>
    <property type="project" value="UniProtKB-SubCell"/>
</dbReference>
<dbReference type="EMBL" id="SUMG01000004">
    <property type="protein sequence ID" value="NBG87929.1"/>
    <property type="molecule type" value="Genomic_DNA"/>
</dbReference>
<proteinExistence type="inferred from homology"/>
<dbReference type="CDD" id="cd01335">
    <property type="entry name" value="Radical_SAM"/>
    <property type="match status" value="1"/>
</dbReference>
<keyword evidence="5 9" id="KW-0479">Metal-binding</keyword>
<keyword evidence="4 9" id="KW-0949">S-adenosyl-L-methionine</keyword>
<dbReference type="RefSeq" id="WP_160719925.1">
    <property type="nucleotide sequence ID" value="NZ_SUMG01000004.1"/>
</dbReference>
<keyword evidence="9" id="KW-0004">4Fe-4S</keyword>
<keyword evidence="12" id="KW-1185">Reference proteome</keyword>
<evidence type="ECO:0000256" key="2">
    <source>
        <dbReference type="ARBA" id="ARBA00017228"/>
    </source>
</evidence>
<organism evidence="11 12">
    <name type="scientific">Isachenkonia alkalipeptolytica</name>
    <dbReference type="NCBI Taxonomy" id="2565777"/>
    <lineage>
        <taxon>Bacteria</taxon>
        <taxon>Bacillati</taxon>
        <taxon>Bacillota</taxon>
        <taxon>Clostridia</taxon>
        <taxon>Eubacteriales</taxon>
        <taxon>Clostridiaceae</taxon>
        <taxon>Isachenkonia</taxon>
    </lineage>
</organism>
<evidence type="ECO:0000256" key="5">
    <source>
        <dbReference type="ARBA" id="ARBA00022723"/>
    </source>
</evidence>
<dbReference type="Pfam" id="PF06969">
    <property type="entry name" value="HemN_C"/>
    <property type="match status" value="1"/>
</dbReference>
<dbReference type="SFLD" id="SFLDG01082">
    <property type="entry name" value="B12-binding_domain_containing"/>
    <property type="match status" value="1"/>
</dbReference>
<dbReference type="PANTHER" id="PTHR13932">
    <property type="entry name" value="COPROPORPHYRINIGEN III OXIDASE"/>
    <property type="match status" value="1"/>
</dbReference>
<feature type="domain" description="Radical SAM core" evidence="10">
    <location>
        <begin position="1"/>
        <end position="232"/>
    </location>
</feature>
<dbReference type="SFLD" id="SFLDF00562">
    <property type="entry name" value="HemN-like__clustered_with_heat"/>
    <property type="match status" value="1"/>
</dbReference>
<keyword evidence="6 9" id="KW-0408">Iron</keyword>
<dbReference type="GO" id="GO:0046872">
    <property type="term" value="F:metal ion binding"/>
    <property type="evidence" value="ECO:0007669"/>
    <property type="project" value="UniProtKB-UniRule"/>
</dbReference>
<dbReference type="InterPro" id="IPR058240">
    <property type="entry name" value="rSAM_sf"/>
</dbReference>
<evidence type="ECO:0000256" key="6">
    <source>
        <dbReference type="ARBA" id="ARBA00023004"/>
    </source>
</evidence>
<dbReference type="GO" id="GO:0006779">
    <property type="term" value="P:porphyrin-containing compound biosynthetic process"/>
    <property type="evidence" value="ECO:0007669"/>
    <property type="project" value="InterPro"/>
</dbReference>
<dbReference type="NCBIfam" id="TIGR00539">
    <property type="entry name" value="hemN_rel"/>
    <property type="match status" value="1"/>
</dbReference>
<sequence length="379" mass="44332">MKKLSLYIHIPFCKKKCHYCDFRSFQNCGRDDIQEYMEDLSKEIDLYRHLGKVYVIDTLFIGGGTPSMVPVEGIAKIMKQLRRVFPFSEDPEISIEGNPDTLSYDKMARYYDLGIHRLSMGLQSENRELLKTIGRIHSAEDFLASLENARKIGYENINGDLMFGLPGQRLKTFQNTLQWVVNLNIPHISAYGLIINEETELARRINHGVLPEPDEDLEVDMYDFLRKFLPKKGYQHYEISNFAKPGFQCRHNRTYWENREYLGLGLGAHSSIGNRRFFNAEDFDSYHRMIQAEEKPLAGEELLSDRERLKESLMLGLRLREGIDMDYLEERYKTPVDDTVKQKLRGFEKKELIQTREGRLRLTSKGLYLSNSVFREILD</sequence>
<keyword evidence="9" id="KW-0963">Cytoplasm</keyword>
<keyword evidence="8 9" id="KW-0143">Chaperone</keyword>